<gene>
    <name evidence="1" type="ORF">ASIM_LOCUS4934</name>
</gene>
<reference evidence="3" key="1">
    <citation type="submission" date="2017-02" db="UniProtKB">
        <authorList>
            <consortium name="WormBaseParasite"/>
        </authorList>
    </citation>
    <scope>IDENTIFICATION</scope>
</reference>
<dbReference type="EMBL" id="UYRR01009170">
    <property type="protein sequence ID" value="VDK24751.1"/>
    <property type="molecule type" value="Genomic_DNA"/>
</dbReference>
<evidence type="ECO:0000313" key="2">
    <source>
        <dbReference type="Proteomes" id="UP000267096"/>
    </source>
</evidence>
<reference evidence="1 2" key="2">
    <citation type="submission" date="2018-11" db="EMBL/GenBank/DDBJ databases">
        <authorList>
            <consortium name="Pathogen Informatics"/>
        </authorList>
    </citation>
    <scope>NUCLEOTIDE SEQUENCE [LARGE SCALE GENOMIC DNA]</scope>
</reference>
<keyword evidence="2" id="KW-1185">Reference proteome</keyword>
<evidence type="ECO:0000313" key="1">
    <source>
        <dbReference type="EMBL" id="VDK24751.1"/>
    </source>
</evidence>
<protein>
    <submittedName>
        <fullName evidence="3">Integrase_H2C2 domain-containing protein</fullName>
    </submittedName>
</protein>
<name>A0A0M3JBZ9_ANISI</name>
<dbReference type="WBParaSite" id="ASIM_0000512801-mRNA-1">
    <property type="protein sequence ID" value="ASIM_0000512801-mRNA-1"/>
    <property type="gene ID" value="ASIM_0000512801"/>
</dbReference>
<proteinExistence type="predicted"/>
<accession>A0A0M3JBZ9</accession>
<organism evidence="3">
    <name type="scientific">Anisakis simplex</name>
    <name type="common">Herring worm</name>
    <dbReference type="NCBI Taxonomy" id="6269"/>
    <lineage>
        <taxon>Eukaryota</taxon>
        <taxon>Metazoa</taxon>
        <taxon>Ecdysozoa</taxon>
        <taxon>Nematoda</taxon>
        <taxon>Chromadorea</taxon>
        <taxon>Rhabditida</taxon>
        <taxon>Spirurina</taxon>
        <taxon>Ascaridomorpha</taxon>
        <taxon>Ascaridoidea</taxon>
        <taxon>Anisakidae</taxon>
        <taxon>Anisakis</taxon>
        <taxon>Anisakis simplex complex</taxon>
    </lineage>
</organism>
<dbReference type="AlphaFoldDB" id="A0A0M3JBZ9"/>
<evidence type="ECO:0000313" key="3">
    <source>
        <dbReference type="WBParaSite" id="ASIM_0000512801-mRNA-1"/>
    </source>
</evidence>
<dbReference type="Proteomes" id="UP000267096">
    <property type="component" value="Unassembled WGS sequence"/>
</dbReference>
<sequence length="116" mass="12856">MEDYCFRYPSEVVVGDTIECFPKVKPAHSDGVLLLRGGIHYRCLVDDQRMGAPPLLLSQCPLVDGYGIASAQVLQGDGIHYRREQFIACVEACYWAVVRRVILCTLFGDQDSASTA</sequence>